<dbReference type="InterPro" id="IPR003594">
    <property type="entry name" value="HATPase_dom"/>
</dbReference>
<dbReference type="PANTHER" id="PTHR43547:SF2">
    <property type="entry name" value="HYBRID SIGNAL TRANSDUCTION HISTIDINE KINASE C"/>
    <property type="match status" value="1"/>
</dbReference>
<dbReference type="Gene3D" id="3.30.565.10">
    <property type="entry name" value="Histidine kinase-like ATPase, C-terminal domain"/>
    <property type="match status" value="1"/>
</dbReference>
<dbReference type="GO" id="GO:0005524">
    <property type="term" value="F:ATP binding"/>
    <property type="evidence" value="ECO:0007669"/>
    <property type="project" value="UniProtKB-KW"/>
</dbReference>
<dbReference type="Gene3D" id="3.30.450.20">
    <property type="entry name" value="PAS domain"/>
    <property type="match status" value="1"/>
</dbReference>
<keyword evidence="6 10" id="KW-0418">Kinase</keyword>
<evidence type="ECO:0000256" key="5">
    <source>
        <dbReference type="ARBA" id="ARBA00022741"/>
    </source>
</evidence>
<keyword evidence="5" id="KW-0547">Nucleotide-binding</keyword>
<evidence type="ECO:0000256" key="8">
    <source>
        <dbReference type="ARBA" id="ARBA00023012"/>
    </source>
</evidence>
<accession>A0AA88ZPJ2</accession>
<dbReference type="PRINTS" id="PR00344">
    <property type="entry name" value="BCTRLSENSOR"/>
</dbReference>
<dbReference type="InterPro" id="IPR035965">
    <property type="entry name" value="PAS-like_dom_sf"/>
</dbReference>
<dbReference type="GO" id="GO:0000155">
    <property type="term" value="F:phosphorelay sensor kinase activity"/>
    <property type="evidence" value="ECO:0007669"/>
    <property type="project" value="InterPro"/>
</dbReference>
<dbReference type="InterPro" id="IPR003661">
    <property type="entry name" value="HisK_dim/P_dom"/>
</dbReference>
<dbReference type="SMART" id="SM00091">
    <property type="entry name" value="PAS"/>
    <property type="match status" value="1"/>
</dbReference>
<comment type="caution">
    <text evidence="10">The sequence shown here is derived from an EMBL/GenBank/DDBJ whole genome shotgun (WGS) entry which is preliminary data.</text>
</comment>
<dbReference type="PROSITE" id="PS50109">
    <property type="entry name" value="HIS_KIN"/>
    <property type="match status" value="1"/>
</dbReference>
<organism evidence="10 11">
    <name type="scientific">Clostridium novyi A str. 4570</name>
    <dbReference type="NCBI Taxonomy" id="1444290"/>
    <lineage>
        <taxon>Bacteria</taxon>
        <taxon>Bacillati</taxon>
        <taxon>Bacillota</taxon>
        <taxon>Clostridia</taxon>
        <taxon>Eubacteriales</taxon>
        <taxon>Clostridiaceae</taxon>
        <taxon>Clostridium</taxon>
    </lineage>
</organism>
<keyword evidence="7" id="KW-0067">ATP-binding</keyword>
<comment type="catalytic activity">
    <reaction evidence="1">
        <text>ATP + protein L-histidine = ADP + protein N-phospho-L-histidine.</text>
        <dbReference type="EC" id="2.7.13.3"/>
    </reaction>
</comment>
<dbReference type="Proteomes" id="UP000030016">
    <property type="component" value="Unassembled WGS sequence"/>
</dbReference>
<dbReference type="SUPFAM" id="SSF47384">
    <property type="entry name" value="Homodimeric domain of signal transducing histidine kinase"/>
    <property type="match status" value="1"/>
</dbReference>
<evidence type="ECO:0000256" key="1">
    <source>
        <dbReference type="ARBA" id="ARBA00000085"/>
    </source>
</evidence>
<evidence type="ECO:0000256" key="7">
    <source>
        <dbReference type="ARBA" id="ARBA00022840"/>
    </source>
</evidence>
<evidence type="ECO:0000313" key="10">
    <source>
        <dbReference type="EMBL" id="KGN03038.1"/>
    </source>
</evidence>
<evidence type="ECO:0000256" key="2">
    <source>
        <dbReference type="ARBA" id="ARBA00012438"/>
    </source>
</evidence>
<dbReference type="SUPFAM" id="SSF55785">
    <property type="entry name" value="PYP-like sensor domain (PAS domain)"/>
    <property type="match status" value="1"/>
</dbReference>
<dbReference type="PANTHER" id="PTHR43547">
    <property type="entry name" value="TWO-COMPONENT HISTIDINE KINASE"/>
    <property type="match status" value="1"/>
</dbReference>
<dbReference type="InterPro" id="IPR004358">
    <property type="entry name" value="Sig_transdc_His_kin-like_C"/>
</dbReference>
<dbReference type="SMART" id="SM00388">
    <property type="entry name" value="HisKA"/>
    <property type="match status" value="1"/>
</dbReference>
<gene>
    <name evidence="10" type="ORF">Z969_03140</name>
</gene>
<protein>
    <recommendedName>
        <fullName evidence="2">histidine kinase</fullName>
        <ecNumber evidence="2">2.7.13.3</ecNumber>
    </recommendedName>
</protein>
<feature type="domain" description="Histidine kinase" evidence="9">
    <location>
        <begin position="406"/>
        <end position="625"/>
    </location>
</feature>
<name>A0AA88ZPJ2_CLONO</name>
<dbReference type="AlphaFoldDB" id="A0AA88ZPJ2"/>
<dbReference type="EMBL" id="JDRX01000004">
    <property type="protein sequence ID" value="KGN03038.1"/>
    <property type="molecule type" value="Genomic_DNA"/>
</dbReference>
<keyword evidence="3" id="KW-0597">Phosphoprotein</keyword>
<dbReference type="InterPro" id="IPR000014">
    <property type="entry name" value="PAS"/>
</dbReference>
<keyword evidence="8" id="KW-0902">Two-component regulatory system</keyword>
<dbReference type="FunFam" id="1.10.287.130:FF:000001">
    <property type="entry name" value="Two-component sensor histidine kinase"/>
    <property type="match status" value="1"/>
</dbReference>
<evidence type="ECO:0000313" key="11">
    <source>
        <dbReference type="Proteomes" id="UP000030016"/>
    </source>
</evidence>
<dbReference type="SUPFAM" id="SSF55874">
    <property type="entry name" value="ATPase domain of HSP90 chaperone/DNA topoisomerase II/histidine kinase"/>
    <property type="match status" value="1"/>
</dbReference>
<dbReference type="EC" id="2.7.13.3" evidence="2"/>
<dbReference type="InterPro" id="IPR036890">
    <property type="entry name" value="HATPase_C_sf"/>
</dbReference>
<dbReference type="Pfam" id="PF13188">
    <property type="entry name" value="PAS_8"/>
    <property type="match status" value="3"/>
</dbReference>
<dbReference type="FunFam" id="3.30.565.10:FF:000037">
    <property type="entry name" value="Hybrid sensor histidine kinase/response regulator"/>
    <property type="match status" value="1"/>
</dbReference>
<dbReference type="SMART" id="SM00387">
    <property type="entry name" value="HATPase_c"/>
    <property type="match status" value="1"/>
</dbReference>
<evidence type="ECO:0000256" key="6">
    <source>
        <dbReference type="ARBA" id="ARBA00022777"/>
    </source>
</evidence>
<dbReference type="CDD" id="cd00082">
    <property type="entry name" value="HisKA"/>
    <property type="match status" value="1"/>
</dbReference>
<dbReference type="Pfam" id="PF00512">
    <property type="entry name" value="HisKA"/>
    <property type="match status" value="1"/>
</dbReference>
<dbReference type="Gene3D" id="1.10.287.130">
    <property type="match status" value="1"/>
</dbReference>
<evidence type="ECO:0000259" key="9">
    <source>
        <dbReference type="PROSITE" id="PS50109"/>
    </source>
</evidence>
<proteinExistence type="predicted"/>
<evidence type="ECO:0000256" key="3">
    <source>
        <dbReference type="ARBA" id="ARBA00022553"/>
    </source>
</evidence>
<keyword evidence="4" id="KW-0808">Transferase</keyword>
<dbReference type="InterPro" id="IPR036097">
    <property type="entry name" value="HisK_dim/P_sf"/>
</dbReference>
<evidence type="ECO:0000256" key="4">
    <source>
        <dbReference type="ARBA" id="ARBA00022679"/>
    </source>
</evidence>
<reference evidence="10 11" key="1">
    <citation type="submission" date="2014-01" db="EMBL/GenBank/DDBJ databases">
        <title>Plasmidome dynamics in the species complex Clostridium novyi sensu lato converts strains of independent lineages into distinctly different pathogens.</title>
        <authorList>
            <person name="Skarin H."/>
            <person name="Segerman B."/>
        </authorList>
    </citation>
    <scope>NUCLEOTIDE SEQUENCE [LARGE SCALE GENOMIC DNA]</scope>
    <source>
        <strain evidence="10 11">4570</strain>
    </source>
</reference>
<sequence>MGQVYDKLPFGVAIIDETNLDIKYMNKEFIDMFNIDVDFQYKSLFAIDLFKNLEQIIKNCIKFKIDKKLRQIEILHERYFDIMINVCEKEVNIYFYEVSQYINLNSQLKNSNDSFLRMCSELKTKCDVLHSLRGKEKEGVSHLKNVLNNLSEGLIVYDAFGNFHFCNKAAKDLMGEEIKRRNFRNFFQYLNKLSNQSQEIRLQELYYNYNFKHIPIKDFEIKLQSNENHEEVYIQLNSNYILKDNSIVNNILTLKDITNIKNKEIKLQEQREFINDVVNTIDVPIAVIEFDDLKYKLINNKYREILKYNNNIEGKIVKEPEILNVINNVFNKDRCENEYIIAPYAIKDSNGNDIYYKIKFSAKISEDKDINRLNRLFICAGDITEEITNNNELQSISDMKDEFFNMISHELRTPLTIINSSVQLARNVYKNDITDTIDKVLMRIDQNCRRLLKLINNILDISKAEAGFLQLEYSFFNIVSVSESIVSSVSIYAKSKNINLIFDTNEEEKMVSLDKDKYEKIILNLLSNAIKFTPDNKNIYVTICAQKDVVKVKVKDEGVGIPKDSLDNIFNRFIQVNNSAKNVTPGTGLGLALVKKFVELMNGDIKVSSEVNEGTEFTITFKVDDSKQQVNLDNFNLASNIENKMLLEFSDVN</sequence>
<dbReference type="InterPro" id="IPR005467">
    <property type="entry name" value="His_kinase_dom"/>
</dbReference>
<dbReference type="Pfam" id="PF02518">
    <property type="entry name" value="HATPase_c"/>
    <property type="match status" value="1"/>
</dbReference>